<evidence type="ECO:0000313" key="1">
    <source>
        <dbReference type="EMBL" id="KAF9529148.1"/>
    </source>
</evidence>
<protein>
    <submittedName>
        <fullName evidence="1">Uncharacterized protein</fullName>
    </submittedName>
</protein>
<name>A0A9P6EGI7_9AGAR</name>
<accession>A0A9P6EGI7</accession>
<reference evidence="1" key="1">
    <citation type="submission" date="2020-11" db="EMBL/GenBank/DDBJ databases">
        <authorList>
            <consortium name="DOE Joint Genome Institute"/>
            <person name="Ahrendt S."/>
            <person name="Riley R."/>
            <person name="Andreopoulos W."/>
            <person name="Labutti K."/>
            <person name="Pangilinan J."/>
            <person name="Ruiz-Duenas F.J."/>
            <person name="Barrasa J.M."/>
            <person name="Sanchez-Garcia M."/>
            <person name="Camarero S."/>
            <person name="Miyauchi S."/>
            <person name="Serrano A."/>
            <person name="Linde D."/>
            <person name="Babiker R."/>
            <person name="Drula E."/>
            <person name="Ayuso-Fernandez I."/>
            <person name="Pacheco R."/>
            <person name="Padilla G."/>
            <person name="Ferreira P."/>
            <person name="Barriuso J."/>
            <person name="Kellner H."/>
            <person name="Castanera R."/>
            <person name="Alfaro M."/>
            <person name="Ramirez L."/>
            <person name="Pisabarro A.G."/>
            <person name="Kuo A."/>
            <person name="Tritt A."/>
            <person name="Lipzen A."/>
            <person name="He G."/>
            <person name="Yan M."/>
            <person name="Ng V."/>
            <person name="Cullen D."/>
            <person name="Martin F."/>
            <person name="Rosso M.-N."/>
            <person name="Henrissat B."/>
            <person name="Hibbett D."/>
            <person name="Martinez A.T."/>
            <person name="Grigoriev I.V."/>
        </authorList>
    </citation>
    <scope>NUCLEOTIDE SEQUENCE</scope>
    <source>
        <strain evidence="1">CBS 506.95</strain>
    </source>
</reference>
<gene>
    <name evidence="1" type="ORF">CPB83DRAFT_853319</name>
</gene>
<comment type="caution">
    <text evidence="1">The sequence shown here is derived from an EMBL/GenBank/DDBJ whole genome shotgun (WGS) entry which is preliminary data.</text>
</comment>
<organism evidence="1 2">
    <name type="scientific">Crepidotus variabilis</name>
    <dbReference type="NCBI Taxonomy" id="179855"/>
    <lineage>
        <taxon>Eukaryota</taxon>
        <taxon>Fungi</taxon>
        <taxon>Dikarya</taxon>
        <taxon>Basidiomycota</taxon>
        <taxon>Agaricomycotina</taxon>
        <taxon>Agaricomycetes</taxon>
        <taxon>Agaricomycetidae</taxon>
        <taxon>Agaricales</taxon>
        <taxon>Agaricineae</taxon>
        <taxon>Crepidotaceae</taxon>
        <taxon>Crepidotus</taxon>
    </lineage>
</organism>
<proteinExistence type="predicted"/>
<dbReference type="Proteomes" id="UP000807306">
    <property type="component" value="Unassembled WGS sequence"/>
</dbReference>
<evidence type="ECO:0000313" key="2">
    <source>
        <dbReference type="Proteomes" id="UP000807306"/>
    </source>
</evidence>
<keyword evidence="2" id="KW-1185">Reference proteome</keyword>
<dbReference type="AlphaFoldDB" id="A0A9P6EGI7"/>
<sequence>MLLSLKRRAYCQTYPAFYRGLSTSPNVIISLLTLSIARTERILLFLFYHWESFKSTLFL</sequence>
<dbReference type="EMBL" id="MU157848">
    <property type="protein sequence ID" value="KAF9529148.1"/>
    <property type="molecule type" value="Genomic_DNA"/>
</dbReference>